<keyword evidence="1" id="KW-0732">Signal</keyword>
<keyword evidence="3" id="KW-1185">Reference proteome</keyword>
<name>A0A1D9M9A8_9RHOB</name>
<evidence type="ECO:0008006" key="4">
    <source>
        <dbReference type="Google" id="ProtNLM"/>
    </source>
</evidence>
<evidence type="ECO:0000313" key="2">
    <source>
        <dbReference type="EMBL" id="AOZ68433.1"/>
    </source>
</evidence>
<dbReference type="STRING" id="1850250.LPB142_03155"/>
<feature type="chain" id="PRO_5009443400" description="DUF4168 domain-containing protein" evidence="1">
    <location>
        <begin position="26"/>
        <end position="145"/>
    </location>
</feature>
<proteinExistence type="predicted"/>
<reference evidence="2 3" key="1">
    <citation type="submission" date="2016-10" db="EMBL/GenBank/DDBJ databases">
        <title>Rhodobacter sp. LPB0142, isolated from sea water.</title>
        <authorList>
            <person name="Kim E."/>
            <person name="Yi H."/>
        </authorList>
    </citation>
    <scope>NUCLEOTIDE SEQUENCE [LARGE SCALE GENOMIC DNA]</scope>
    <source>
        <strain evidence="2 3">LPB0142</strain>
    </source>
</reference>
<protein>
    <recommendedName>
        <fullName evidence="4">DUF4168 domain-containing protein</fullName>
    </recommendedName>
</protein>
<sequence length="145" mass="15303">METEMKRNVTLSAIALVFSAGLASAAEINPGVAQLAAQLGVSASEYTVVELNQLAAAKRDGDQSTVDFLLSHFNRAAEGAASVNPGKAQFAAQLGVDASQYTGAELQQILNARRDGDLQAEAFVRSHTNRQTYDIAPQPARGRDA</sequence>
<evidence type="ECO:0000256" key="1">
    <source>
        <dbReference type="SAM" id="SignalP"/>
    </source>
</evidence>
<evidence type="ECO:0000313" key="3">
    <source>
        <dbReference type="Proteomes" id="UP000176562"/>
    </source>
</evidence>
<dbReference type="KEGG" id="rhp:LPB142_03155"/>
<accession>A0A1D9M9A8</accession>
<dbReference type="AlphaFoldDB" id="A0A1D9M9A8"/>
<dbReference type="Proteomes" id="UP000176562">
    <property type="component" value="Chromosome"/>
</dbReference>
<dbReference type="EMBL" id="CP017781">
    <property type="protein sequence ID" value="AOZ68433.1"/>
    <property type="molecule type" value="Genomic_DNA"/>
</dbReference>
<gene>
    <name evidence="2" type="ORF">LPB142_03155</name>
</gene>
<organism evidence="2 3">
    <name type="scientific">Rhodobacter xanthinilyticus</name>
    <dbReference type="NCBI Taxonomy" id="1850250"/>
    <lineage>
        <taxon>Bacteria</taxon>
        <taxon>Pseudomonadati</taxon>
        <taxon>Pseudomonadota</taxon>
        <taxon>Alphaproteobacteria</taxon>
        <taxon>Rhodobacterales</taxon>
        <taxon>Rhodobacter group</taxon>
        <taxon>Rhodobacter</taxon>
    </lineage>
</organism>
<feature type="signal peptide" evidence="1">
    <location>
        <begin position="1"/>
        <end position="25"/>
    </location>
</feature>